<dbReference type="Proteomes" id="UP001518140">
    <property type="component" value="Unassembled WGS sequence"/>
</dbReference>
<dbReference type="SUPFAM" id="SSF52402">
    <property type="entry name" value="Adenine nucleotide alpha hydrolases-like"/>
    <property type="match status" value="1"/>
</dbReference>
<dbReference type="Gene3D" id="3.40.50.620">
    <property type="entry name" value="HUPs"/>
    <property type="match status" value="2"/>
</dbReference>
<accession>A0ABX0E2M7</accession>
<comment type="caution">
    <text evidence="6">The sequence shown here is derived from an EMBL/GenBank/DDBJ whole genome shotgun (WGS) entry which is preliminary data.</text>
</comment>
<sequence length="616" mass="66902">MPDNYPWFAVLPDTRAGAAAAHSLEPTADHVVPHHSGRPWIVGRWGADEVTMAHAGPARIALFGHSTVTTADLSRIVGGADIATVEERTHDLPGCFHLVVTLDGQIWARGSASGMRRLFHREVGGATVLADHCGVITSPGASVDERSLVLRLLNPPLTEDLEARCLWRGTHPVPACTAAVLERDGTMRTSQWWRPVEADRSPADGVAGIAEALADAVAARAAHHSTISADLSGGWDSTSLCFLASRTNSRLVTYRWDSTDDGNDDGAYAALARDALPHAEHQVVRSSDLPLWFADLDTLGPVLDEPLRWARVRATTVEHARRIAATGSRVHLNGQGGDELFAGNSMYLHDLFGRRPLAAWQRAKGYRAMLRWPALATLRQLGDRKGYASSLARATESLDAPLIKLSTPNLGWINPSRLPPWVTPDAHDMAAAEIRASATHAAPLALRRGPHTKYQAVRTSGLGMRVLAQLYRSAGVELTSPYLDDVVVSTVLRVDGTEMCDPYRFKPLLADAMRDVVPSEILTRRTKGEFSADAFAGLKRHKATLLELTEDMRLARMGLVDPDGLRSAIIGPHTDSTMFGHIESTLGIETWLRQVQRSAPALAPTDLNRTRKATCP</sequence>
<name>A0ABX0E2M7_9ACTN</name>
<dbReference type="RefSeq" id="WP_165344354.1">
    <property type="nucleotide sequence ID" value="NZ_JAAKZX010000207.1"/>
</dbReference>
<feature type="domain" description="Asparagine synthetase" evidence="5">
    <location>
        <begin position="209"/>
        <end position="593"/>
    </location>
</feature>
<organism evidence="6 7">
    <name type="scientific">Streptomyces ureilyticus</name>
    <dbReference type="NCBI Taxonomy" id="1775131"/>
    <lineage>
        <taxon>Bacteria</taxon>
        <taxon>Bacillati</taxon>
        <taxon>Actinomycetota</taxon>
        <taxon>Actinomycetes</taxon>
        <taxon>Kitasatosporales</taxon>
        <taxon>Streptomycetaceae</taxon>
        <taxon>Streptomyces</taxon>
    </lineage>
</organism>
<gene>
    <name evidence="6" type="ORF">G6048_39145</name>
</gene>
<evidence type="ECO:0000256" key="2">
    <source>
        <dbReference type="ARBA" id="ARBA00012737"/>
    </source>
</evidence>
<dbReference type="InterPro" id="IPR001962">
    <property type="entry name" value="Asn_synthase"/>
</dbReference>
<dbReference type="EMBL" id="JAAKZX010000207">
    <property type="protein sequence ID" value="NGO47842.1"/>
    <property type="molecule type" value="Genomic_DNA"/>
</dbReference>
<evidence type="ECO:0000259" key="5">
    <source>
        <dbReference type="Pfam" id="PF00733"/>
    </source>
</evidence>
<dbReference type="EC" id="6.3.5.4" evidence="2"/>
<keyword evidence="7" id="KW-1185">Reference proteome</keyword>
<dbReference type="InterPro" id="IPR014729">
    <property type="entry name" value="Rossmann-like_a/b/a_fold"/>
</dbReference>
<evidence type="ECO:0000313" key="6">
    <source>
        <dbReference type="EMBL" id="NGO47842.1"/>
    </source>
</evidence>
<dbReference type="Pfam" id="PF00733">
    <property type="entry name" value="Asn_synthase"/>
    <property type="match status" value="1"/>
</dbReference>
<evidence type="ECO:0000313" key="7">
    <source>
        <dbReference type="Proteomes" id="UP001518140"/>
    </source>
</evidence>
<evidence type="ECO:0000256" key="3">
    <source>
        <dbReference type="ARBA" id="ARBA00022888"/>
    </source>
</evidence>
<dbReference type="InterPro" id="IPR051786">
    <property type="entry name" value="ASN_synthetase/amidase"/>
</dbReference>
<comment type="catalytic activity">
    <reaction evidence="4">
        <text>L-aspartate + L-glutamine + ATP + H2O = L-asparagine + L-glutamate + AMP + diphosphate + H(+)</text>
        <dbReference type="Rhea" id="RHEA:12228"/>
        <dbReference type="ChEBI" id="CHEBI:15377"/>
        <dbReference type="ChEBI" id="CHEBI:15378"/>
        <dbReference type="ChEBI" id="CHEBI:29985"/>
        <dbReference type="ChEBI" id="CHEBI:29991"/>
        <dbReference type="ChEBI" id="CHEBI:30616"/>
        <dbReference type="ChEBI" id="CHEBI:33019"/>
        <dbReference type="ChEBI" id="CHEBI:58048"/>
        <dbReference type="ChEBI" id="CHEBI:58359"/>
        <dbReference type="ChEBI" id="CHEBI:456215"/>
        <dbReference type="EC" id="6.3.5.4"/>
    </reaction>
</comment>
<proteinExistence type="predicted"/>
<reference evidence="6 7" key="1">
    <citation type="submission" date="2020-02" db="EMBL/GenBank/DDBJ databases">
        <title>Whole-genome analyses of novel actinobacteria.</title>
        <authorList>
            <person name="Sahin N."/>
            <person name="Tokatli A."/>
        </authorList>
    </citation>
    <scope>NUCLEOTIDE SEQUENCE [LARGE SCALE GENOMIC DNA]</scope>
    <source>
        <strain evidence="6 7">YC419</strain>
    </source>
</reference>
<evidence type="ECO:0000256" key="4">
    <source>
        <dbReference type="ARBA" id="ARBA00048741"/>
    </source>
</evidence>
<keyword evidence="3" id="KW-0028">Amino-acid biosynthesis</keyword>
<evidence type="ECO:0000256" key="1">
    <source>
        <dbReference type="ARBA" id="ARBA00005187"/>
    </source>
</evidence>
<dbReference type="PANTHER" id="PTHR43284:SF1">
    <property type="entry name" value="ASPARAGINE SYNTHETASE"/>
    <property type="match status" value="1"/>
</dbReference>
<keyword evidence="3" id="KW-0061">Asparagine biosynthesis</keyword>
<comment type="pathway">
    <text evidence="1">Amino-acid biosynthesis; L-asparagine biosynthesis; L-asparagine from L-aspartate (L-Gln route): step 1/1.</text>
</comment>
<dbReference type="PANTHER" id="PTHR43284">
    <property type="entry name" value="ASPARAGINE SYNTHETASE (GLUTAMINE-HYDROLYZING)"/>
    <property type="match status" value="1"/>
</dbReference>
<protein>
    <recommendedName>
        <fullName evidence="2">asparagine synthase (glutamine-hydrolyzing)</fullName>
        <ecNumber evidence="2">6.3.5.4</ecNumber>
    </recommendedName>
</protein>